<keyword evidence="5" id="KW-0812">Transmembrane</keyword>
<keyword evidence="10" id="KW-0472">Membrane</keyword>
<keyword evidence="3 11" id="KW-0813">Transport</keyword>
<evidence type="ECO:0000256" key="11">
    <source>
        <dbReference type="RuleBase" id="RU368056"/>
    </source>
</evidence>
<dbReference type="Proteomes" id="UP000076502">
    <property type="component" value="Unassembled WGS sequence"/>
</dbReference>
<dbReference type="Pfam" id="PF05365">
    <property type="entry name" value="UCR_UQCRX_QCR9"/>
    <property type="match status" value="1"/>
</dbReference>
<keyword evidence="13" id="KW-1185">Reference proteome</keyword>
<evidence type="ECO:0000256" key="3">
    <source>
        <dbReference type="ARBA" id="ARBA00022448"/>
    </source>
</evidence>
<sequence>MSGIVKPIYNVLFKRSSTFALTILVGSFIFERGLDVISNNIFDSVNKGRLWKDIKSKYEN</sequence>
<evidence type="ECO:0000313" key="12">
    <source>
        <dbReference type="EMBL" id="KZC12913.1"/>
    </source>
</evidence>
<dbReference type="AlphaFoldDB" id="A0A154PM55"/>
<dbReference type="PANTHER" id="PTHR12980:SF0">
    <property type="entry name" value="CYTOCHROME B-C1 COMPLEX SUBUNIT 9"/>
    <property type="match status" value="1"/>
</dbReference>
<evidence type="ECO:0000256" key="8">
    <source>
        <dbReference type="ARBA" id="ARBA00022989"/>
    </source>
</evidence>
<accession>A0A154PM55</accession>
<evidence type="ECO:0000256" key="9">
    <source>
        <dbReference type="ARBA" id="ARBA00023128"/>
    </source>
</evidence>
<evidence type="ECO:0000256" key="7">
    <source>
        <dbReference type="ARBA" id="ARBA00022982"/>
    </source>
</evidence>
<name>A0A154PM55_DUFNO</name>
<proteinExistence type="inferred from homology"/>
<dbReference type="OMA" id="IKHKYEV"/>
<dbReference type="SUPFAM" id="SSF81514">
    <property type="entry name" value="Subunit X (non-heme 7 kDa protein) of cytochrome bc1 complex (Ubiquinol-cytochrome c reductase)"/>
    <property type="match status" value="1"/>
</dbReference>
<dbReference type="InterPro" id="IPR008027">
    <property type="entry name" value="QCR9"/>
</dbReference>
<evidence type="ECO:0000256" key="5">
    <source>
        <dbReference type="ARBA" id="ARBA00022692"/>
    </source>
</evidence>
<dbReference type="FunFam" id="1.20.5.260:FF:000001">
    <property type="entry name" value="Cytochrome b-c1 complex subunit 9"/>
    <property type="match status" value="1"/>
</dbReference>
<evidence type="ECO:0000256" key="4">
    <source>
        <dbReference type="ARBA" id="ARBA00022660"/>
    </source>
</evidence>
<evidence type="ECO:0000256" key="2">
    <source>
        <dbReference type="ARBA" id="ARBA00007856"/>
    </source>
</evidence>
<dbReference type="EMBL" id="KQ434977">
    <property type="protein sequence ID" value="KZC12913.1"/>
    <property type="molecule type" value="Genomic_DNA"/>
</dbReference>
<evidence type="ECO:0000256" key="6">
    <source>
        <dbReference type="ARBA" id="ARBA00022792"/>
    </source>
</evidence>
<dbReference type="PANTHER" id="PTHR12980">
    <property type="entry name" value="UBIQUINOL-CYTOCHROME C REDUCTASE COMPLEX, SUBUNIT X"/>
    <property type="match status" value="1"/>
</dbReference>
<comment type="subcellular location">
    <subcellularLocation>
        <location evidence="1 11">Mitochondrion inner membrane</location>
        <topology evidence="1 11">Single-pass membrane protein</topology>
    </subcellularLocation>
</comment>
<dbReference type="STRING" id="178035.A0A154PM55"/>
<dbReference type="Gene3D" id="1.20.5.260">
    <property type="entry name" value="Cytochrome b-c1 complex subunit 9"/>
    <property type="match status" value="1"/>
</dbReference>
<keyword evidence="6 11" id="KW-0999">Mitochondrion inner membrane</keyword>
<evidence type="ECO:0000256" key="10">
    <source>
        <dbReference type="ARBA" id="ARBA00023136"/>
    </source>
</evidence>
<reference evidence="12 13" key="1">
    <citation type="submission" date="2015-07" db="EMBL/GenBank/DDBJ databases">
        <title>The genome of Dufourea novaeangliae.</title>
        <authorList>
            <person name="Pan H."/>
            <person name="Kapheim K."/>
        </authorList>
    </citation>
    <scope>NUCLEOTIDE SEQUENCE [LARGE SCALE GENOMIC DNA]</scope>
    <source>
        <strain evidence="12">0120121106</strain>
        <tissue evidence="12">Whole body</tissue>
    </source>
</reference>
<keyword evidence="7 11" id="KW-0249">Electron transport</keyword>
<keyword evidence="4 11" id="KW-0679">Respiratory chain</keyword>
<evidence type="ECO:0000256" key="1">
    <source>
        <dbReference type="ARBA" id="ARBA00004434"/>
    </source>
</evidence>
<dbReference type="GO" id="GO:0006122">
    <property type="term" value="P:mitochondrial electron transport, ubiquinol to cytochrome c"/>
    <property type="evidence" value="ECO:0007669"/>
    <property type="project" value="UniProtKB-UniRule"/>
</dbReference>
<protein>
    <recommendedName>
        <fullName evidence="11">Complex III subunit 9</fullName>
    </recommendedName>
</protein>
<comment type="similarity">
    <text evidence="2 11">Belongs to the UQCR10/QCR9 family.</text>
</comment>
<dbReference type="GO" id="GO:0005743">
    <property type="term" value="C:mitochondrial inner membrane"/>
    <property type="evidence" value="ECO:0007669"/>
    <property type="project" value="UniProtKB-SubCell"/>
</dbReference>
<comment type="subunit">
    <text evidence="11">Component of the ubiquinol-cytochrome c oxidoreductase (cytochrome b-c1 complex, complex III, CIII), a multisubunit enzyme composed of 3 respiratory subunits cytochrome b, cytochrome c1 and Rieske protein, 2 core protein subunits, and additional low-molecular weight protein subunits.</text>
</comment>
<evidence type="ECO:0000313" key="13">
    <source>
        <dbReference type="Proteomes" id="UP000076502"/>
    </source>
</evidence>
<dbReference type="GO" id="GO:0045275">
    <property type="term" value="C:respiratory chain complex III"/>
    <property type="evidence" value="ECO:0007669"/>
    <property type="project" value="UniProtKB-UniRule"/>
</dbReference>
<dbReference type="OrthoDB" id="44067at2759"/>
<comment type="function">
    <text evidence="11">Component of the ubiquinol-cytochrome c oxidoreductase, a multisubunit transmembrane complex that is part of the mitochondrial electron transport chain which drives oxidative phosphorylation. The complex plays an important role in the uptake of multiple carbon sources present in different host niches.</text>
</comment>
<dbReference type="InterPro" id="IPR036656">
    <property type="entry name" value="QCR9_sf"/>
</dbReference>
<keyword evidence="9 11" id="KW-0496">Mitochondrion</keyword>
<gene>
    <name evidence="12" type="ORF">WN55_04431</name>
</gene>
<organism evidence="12 13">
    <name type="scientific">Dufourea novaeangliae</name>
    <name type="common">Sweat bee</name>
    <dbReference type="NCBI Taxonomy" id="178035"/>
    <lineage>
        <taxon>Eukaryota</taxon>
        <taxon>Metazoa</taxon>
        <taxon>Ecdysozoa</taxon>
        <taxon>Arthropoda</taxon>
        <taxon>Hexapoda</taxon>
        <taxon>Insecta</taxon>
        <taxon>Pterygota</taxon>
        <taxon>Neoptera</taxon>
        <taxon>Endopterygota</taxon>
        <taxon>Hymenoptera</taxon>
        <taxon>Apocrita</taxon>
        <taxon>Aculeata</taxon>
        <taxon>Apoidea</taxon>
        <taxon>Anthophila</taxon>
        <taxon>Halictidae</taxon>
        <taxon>Rophitinae</taxon>
        <taxon>Dufourea</taxon>
    </lineage>
</organism>
<keyword evidence="8" id="KW-1133">Transmembrane helix</keyword>